<evidence type="ECO:0000256" key="18">
    <source>
        <dbReference type="SAM" id="MobiDB-lite"/>
    </source>
</evidence>
<dbReference type="Gene3D" id="1.10.150.20">
    <property type="entry name" value="5' to 3' exonuclease, C-terminal subdomain"/>
    <property type="match status" value="1"/>
</dbReference>
<feature type="binding site" evidence="17">
    <location>
        <position position="13"/>
    </location>
    <ligand>
        <name>Mg(2+)</name>
        <dbReference type="ChEBI" id="CHEBI:18420"/>
    </ligand>
</feature>
<keyword evidence="10 17" id="KW-0227">DNA damage</keyword>
<evidence type="ECO:0000256" key="15">
    <source>
        <dbReference type="ARBA" id="ARBA00025589"/>
    </source>
</evidence>
<keyword evidence="5 17" id="KW-0963">Cytoplasm</keyword>
<evidence type="ECO:0000256" key="16">
    <source>
        <dbReference type="ARBA" id="ARBA00049244"/>
    </source>
</evidence>
<dbReference type="GO" id="GO:0003684">
    <property type="term" value="F:damaged DNA binding"/>
    <property type="evidence" value="ECO:0007669"/>
    <property type="project" value="InterPro"/>
</dbReference>
<keyword evidence="7 17" id="KW-0548">Nucleotidyltransferase</keyword>
<dbReference type="Pfam" id="PF11798">
    <property type="entry name" value="IMS_HHH"/>
    <property type="match status" value="1"/>
</dbReference>
<keyword evidence="13 17" id="KW-0238">DNA-binding</keyword>
<comment type="catalytic activity">
    <reaction evidence="16 17">
        <text>DNA(n) + a 2'-deoxyribonucleoside 5'-triphosphate = DNA(n+1) + diphosphate</text>
        <dbReference type="Rhea" id="RHEA:22508"/>
        <dbReference type="Rhea" id="RHEA-COMP:17339"/>
        <dbReference type="Rhea" id="RHEA-COMP:17340"/>
        <dbReference type="ChEBI" id="CHEBI:33019"/>
        <dbReference type="ChEBI" id="CHEBI:61560"/>
        <dbReference type="ChEBI" id="CHEBI:173112"/>
        <dbReference type="EC" id="2.7.7.7"/>
    </reaction>
</comment>
<feature type="site" description="Substrate discrimination" evidence="17">
    <location>
        <position position="18"/>
    </location>
</feature>
<dbReference type="SUPFAM" id="SSF100879">
    <property type="entry name" value="Lesion bypass DNA polymerase (Y-family), little finger domain"/>
    <property type="match status" value="1"/>
</dbReference>
<dbReference type="EMBL" id="FUIE01000045">
    <property type="protein sequence ID" value="SJM61890.1"/>
    <property type="molecule type" value="Genomic_DNA"/>
</dbReference>
<dbReference type="RefSeq" id="WP_087140561.1">
    <property type="nucleotide sequence ID" value="NZ_FUIE01000045.1"/>
</dbReference>
<dbReference type="Gene3D" id="3.30.1490.100">
    <property type="entry name" value="DNA polymerase, Y-family, little finger domain"/>
    <property type="match status" value="1"/>
</dbReference>
<proteinExistence type="inferred from homology"/>
<dbReference type="InterPro" id="IPR024728">
    <property type="entry name" value="PolY_HhH_motif"/>
</dbReference>
<feature type="binding site" evidence="17">
    <location>
        <position position="107"/>
    </location>
    <ligand>
        <name>Mg(2+)</name>
        <dbReference type="ChEBI" id="CHEBI:18420"/>
    </ligand>
</feature>
<sequence>MDIAAPRKIIHVDMDAFFASVEQRDDPALRGRPVAVGHAASRGVVAAASYEARRFGVRSAMPSSTALRKCPELIFTPPRFEVYRAVSAQIHAIFADYTNLIEPLSLDEAYLDVTANIRGLPTASAMAEEIRARILEATGLTASAGVSYNKFLAKLASDQRKPNGQFVLPPGRGEAFVQDLPVKRFHGVGPVTAEKMNRLGIEIGADLKRQSLAFLQHHFGKSGAWYHGVARGEDHRPVNPDRERKSSGSETTFAQDLVEPEAIEAGVEEMADEVWAWCEKAGSLGRTVTVKVKWADFQQSTRSRSFNEPVASKVRLREVSRLLVRSLYPPTRGVRLVGVTISNLEKATAQPTVGELGLS</sequence>
<evidence type="ECO:0000256" key="1">
    <source>
        <dbReference type="ARBA" id="ARBA00004496"/>
    </source>
</evidence>
<evidence type="ECO:0000256" key="17">
    <source>
        <dbReference type="HAMAP-Rule" id="MF_01113"/>
    </source>
</evidence>
<dbReference type="InterPro" id="IPR043128">
    <property type="entry name" value="Rev_trsase/Diguanyl_cyclase"/>
</dbReference>
<dbReference type="Gene3D" id="3.40.1170.60">
    <property type="match status" value="1"/>
</dbReference>
<dbReference type="FunFam" id="1.10.150.20:FF:000019">
    <property type="entry name" value="DNA polymerase IV"/>
    <property type="match status" value="1"/>
</dbReference>
<evidence type="ECO:0000256" key="14">
    <source>
        <dbReference type="ARBA" id="ARBA00023204"/>
    </source>
</evidence>
<accession>A0A1R4G0Y1</accession>
<keyword evidence="11 17" id="KW-0460">Magnesium</keyword>
<keyword evidence="12 17" id="KW-0239">DNA-directed DNA polymerase</keyword>
<dbReference type="OrthoDB" id="9808813at2"/>
<comment type="subcellular location">
    <subcellularLocation>
        <location evidence="1 17">Cytoplasm</location>
    </subcellularLocation>
</comment>
<evidence type="ECO:0000256" key="3">
    <source>
        <dbReference type="ARBA" id="ARBA00011245"/>
    </source>
</evidence>
<comment type="subunit">
    <text evidence="3 17">Monomer.</text>
</comment>
<dbReference type="GO" id="GO:0006281">
    <property type="term" value="P:DNA repair"/>
    <property type="evidence" value="ECO:0007669"/>
    <property type="project" value="UniProtKB-UniRule"/>
</dbReference>
<evidence type="ECO:0000259" key="19">
    <source>
        <dbReference type="PROSITE" id="PS50173"/>
    </source>
</evidence>
<dbReference type="InterPro" id="IPR036775">
    <property type="entry name" value="DNA_pol_Y-fam_lit_finger_sf"/>
</dbReference>
<gene>
    <name evidence="17" type="primary">dinB</name>
    <name evidence="20" type="ORF">FM111_08560</name>
</gene>
<dbReference type="GO" id="GO:0000287">
    <property type="term" value="F:magnesium ion binding"/>
    <property type="evidence" value="ECO:0007669"/>
    <property type="project" value="UniProtKB-UniRule"/>
</dbReference>
<feature type="domain" description="UmuC" evidence="19">
    <location>
        <begin position="9"/>
        <end position="189"/>
    </location>
</feature>
<comment type="function">
    <text evidence="15 17">Poorly processive, error-prone DNA polymerase involved in untargeted mutagenesis. Copies undamaged DNA at stalled replication forks, which arise in vivo from mismatched or misaligned primer ends. These misaligned primers can be extended by PolIV. Exhibits no 3'-5' exonuclease (proofreading) activity. May be involved in translesional synthesis, in conjunction with the beta clamp from PolIII.</text>
</comment>
<evidence type="ECO:0000256" key="10">
    <source>
        <dbReference type="ARBA" id="ARBA00022763"/>
    </source>
</evidence>
<dbReference type="InterPro" id="IPR017961">
    <property type="entry name" value="DNA_pol_Y-fam_little_finger"/>
</dbReference>
<dbReference type="FunFam" id="3.40.1170.60:FF:000001">
    <property type="entry name" value="DNA polymerase IV"/>
    <property type="match status" value="1"/>
</dbReference>
<dbReference type="Pfam" id="PF00817">
    <property type="entry name" value="IMS"/>
    <property type="match status" value="1"/>
</dbReference>
<evidence type="ECO:0000256" key="2">
    <source>
        <dbReference type="ARBA" id="ARBA00010945"/>
    </source>
</evidence>
<dbReference type="PROSITE" id="PS50173">
    <property type="entry name" value="UMUC"/>
    <property type="match status" value="1"/>
</dbReference>
<dbReference type="PANTHER" id="PTHR11076">
    <property type="entry name" value="DNA REPAIR POLYMERASE UMUC / TRANSFERASE FAMILY MEMBER"/>
    <property type="match status" value="1"/>
</dbReference>
<protein>
    <recommendedName>
        <fullName evidence="17">DNA polymerase IV</fullName>
        <shortName evidence="17">Pol IV</shortName>
        <ecNumber evidence="17">2.7.7.7</ecNumber>
    </recommendedName>
</protein>
<evidence type="ECO:0000256" key="5">
    <source>
        <dbReference type="ARBA" id="ARBA00022490"/>
    </source>
</evidence>
<name>A0A1R4G0Y1_BREDI</name>
<dbReference type="GO" id="GO:0042276">
    <property type="term" value="P:error-prone translesion synthesis"/>
    <property type="evidence" value="ECO:0007669"/>
    <property type="project" value="TreeGrafter"/>
</dbReference>
<keyword evidence="4 17" id="KW-0515">Mutator protein</keyword>
<keyword evidence="14 17" id="KW-0234">DNA repair</keyword>
<dbReference type="FunFam" id="3.30.1490.100:FF:000004">
    <property type="entry name" value="DNA polymerase IV"/>
    <property type="match status" value="1"/>
</dbReference>
<evidence type="ECO:0000256" key="9">
    <source>
        <dbReference type="ARBA" id="ARBA00022723"/>
    </source>
</evidence>
<dbReference type="Pfam" id="PF11799">
    <property type="entry name" value="IMS_C"/>
    <property type="match status" value="1"/>
</dbReference>
<dbReference type="GO" id="GO:0006261">
    <property type="term" value="P:DNA-templated DNA replication"/>
    <property type="evidence" value="ECO:0007669"/>
    <property type="project" value="UniProtKB-UniRule"/>
</dbReference>
<dbReference type="Proteomes" id="UP000195766">
    <property type="component" value="Unassembled WGS sequence"/>
</dbReference>
<keyword evidence="6 17" id="KW-0808">Transferase</keyword>
<evidence type="ECO:0000313" key="21">
    <source>
        <dbReference type="Proteomes" id="UP000195766"/>
    </source>
</evidence>
<reference evidence="20 21" key="1">
    <citation type="submission" date="2017-02" db="EMBL/GenBank/DDBJ databases">
        <authorList>
            <person name="Peterson S.W."/>
        </authorList>
    </citation>
    <scope>NUCLEOTIDE SEQUENCE [LARGE SCALE GENOMIC DNA]</scope>
    <source>
        <strain evidence="20 21">3F5N</strain>
    </source>
</reference>
<dbReference type="InterPro" id="IPR050116">
    <property type="entry name" value="DNA_polymerase-Y"/>
</dbReference>
<comment type="similarity">
    <text evidence="2 17">Belongs to the DNA polymerase type-Y family.</text>
</comment>
<evidence type="ECO:0000256" key="12">
    <source>
        <dbReference type="ARBA" id="ARBA00022932"/>
    </source>
</evidence>
<dbReference type="AlphaFoldDB" id="A0A1R4G0Y1"/>
<evidence type="ECO:0000313" key="20">
    <source>
        <dbReference type="EMBL" id="SJM61890.1"/>
    </source>
</evidence>
<dbReference type="GO" id="GO:0003887">
    <property type="term" value="F:DNA-directed DNA polymerase activity"/>
    <property type="evidence" value="ECO:0007669"/>
    <property type="project" value="UniProtKB-UniRule"/>
</dbReference>
<dbReference type="SUPFAM" id="SSF56672">
    <property type="entry name" value="DNA/RNA polymerases"/>
    <property type="match status" value="1"/>
</dbReference>
<comment type="cofactor">
    <cofactor evidence="17">
        <name>Mg(2+)</name>
        <dbReference type="ChEBI" id="CHEBI:18420"/>
    </cofactor>
    <text evidence="17">Binds 2 magnesium ions per subunit.</text>
</comment>
<evidence type="ECO:0000256" key="8">
    <source>
        <dbReference type="ARBA" id="ARBA00022705"/>
    </source>
</evidence>
<organism evidence="20 21">
    <name type="scientific">Brevundimonas diminuta 3F5N</name>
    <dbReference type="NCBI Taxonomy" id="1255603"/>
    <lineage>
        <taxon>Bacteria</taxon>
        <taxon>Pseudomonadati</taxon>
        <taxon>Pseudomonadota</taxon>
        <taxon>Alphaproteobacteria</taxon>
        <taxon>Caulobacterales</taxon>
        <taxon>Caulobacteraceae</taxon>
        <taxon>Brevundimonas</taxon>
    </lineage>
</organism>
<dbReference type="HAMAP" id="MF_01113">
    <property type="entry name" value="DNApol_IV"/>
    <property type="match status" value="1"/>
</dbReference>
<dbReference type="Gene3D" id="3.30.70.270">
    <property type="match status" value="1"/>
</dbReference>
<feature type="active site" evidence="17">
    <location>
        <position position="108"/>
    </location>
</feature>
<dbReference type="CDD" id="cd03586">
    <property type="entry name" value="PolY_Pol_IV_kappa"/>
    <property type="match status" value="1"/>
</dbReference>
<dbReference type="InterPro" id="IPR001126">
    <property type="entry name" value="UmuC"/>
</dbReference>
<dbReference type="InterPro" id="IPR043502">
    <property type="entry name" value="DNA/RNA_pol_sf"/>
</dbReference>
<evidence type="ECO:0000256" key="6">
    <source>
        <dbReference type="ARBA" id="ARBA00022679"/>
    </source>
</evidence>
<dbReference type="PANTHER" id="PTHR11076:SF33">
    <property type="entry name" value="DNA POLYMERASE KAPPA"/>
    <property type="match status" value="1"/>
</dbReference>
<keyword evidence="8 17" id="KW-0235">DNA replication</keyword>
<evidence type="ECO:0000256" key="7">
    <source>
        <dbReference type="ARBA" id="ARBA00022695"/>
    </source>
</evidence>
<dbReference type="GO" id="GO:0009432">
    <property type="term" value="P:SOS response"/>
    <property type="evidence" value="ECO:0007669"/>
    <property type="project" value="UniProtKB-ARBA"/>
</dbReference>
<keyword evidence="9 17" id="KW-0479">Metal-binding</keyword>
<dbReference type="InterPro" id="IPR022880">
    <property type="entry name" value="DNApol_IV"/>
</dbReference>
<evidence type="ECO:0000256" key="11">
    <source>
        <dbReference type="ARBA" id="ARBA00022842"/>
    </source>
</evidence>
<feature type="region of interest" description="Disordered" evidence="18">
    <location>
        <begin position="231"/>
        <end position="252"/>
    </location>
</feature>
<dbReference type="GO" id="GO:0005829">
    <property type="term" value="C:cytosol"/>
    <property type="evidence" value="ECO:0007669"/>
    <property type="project" value="TreeGrafter"/>
</dbReference>
<evidence type="ECO:0000256" key="13">
    <source>
        <dbReference type="ARBA" id="ARBA00023125"/>
    </source>
</evidence>
<feature type="compositionally biased region" description="Basic and acidic residues" evidence="18">
    <location>
        <begin position="231"/>
        <end position="247"/>
    </location>
</feature>
<evidence type="ECO:0000256" key="4">
    <source>
        <dbReference type="ARBA" id="ARBA00022457"/>
    </source>
</evidence>
<dbReference type="EC" id="2.7.7.7" evidence="17"/>
<dbReference type="NCBIfam" id="NF002677">
    <property type="entry name" value="PRK02406.1"/>
    <property type="match status" value="1"/>
</dbReference>